<accession>A0A6P8BP39</accession>
<evidence type="ECO:0000313" key="5">
    <source>
        <dbReference type="Proteomes" id="UP000515151"/>
    </source>
</evidence>
<dbReference type="GeneID" id="116187008"/>
<dbReference type="GO" id="GO:0032259">
    <property type="term" value="P:methylation"/>
    <property type="evidence" value="ECO:0007669"/>
    <property type="project" value="UniProtKB-KW"/>
</dbReference>
<dbReference type="RefSeq" id="XP_031371438.1">
    <property type="nucleotide sequence ID" value="XM_031515578.1"/>
</dbReference>
<evidence type="ECO:0000313" key="6">
    <source>
        <dbReference type="RefSeq" id="XP_031371438.1"/>
    </source>
</evidence>
<dbReference type="SUPFAM" id="SSF53335">
    <property type="entry name" value="S-adenosyl-L-methionine-dependent methyltransferases"/>
    <property type="match status" value="1"/>
</dbReference>
<evidence type="ECO:0000256" key="4">
    <source>
        <dbReference type="ARBA" id="ARBA00022842"/>
    </source>
</evidence>
<name>A0A6P8BP39_PUNGR</name>
<dbReference type="AlphaFoldDB" id="A0A6P8BP39"/>
<dbReference type="Pfam" id="PF03492">
    <property type="entry name" value="Methyltransf_7"/>
    <property type="match status" value="1"/>
</dbReference>
<keyword evidence="4" id="KW-0460">Magnesium</keyword>
<evidence type="ECO:0000256" key="1">
    <source>
        <dbReference type="ARBA" id="ARBA00022603"/>
    </source>
</evidence>
<protein>
    <submittedName>
        <fullName evidence="6">Caffeine synthase 1-like</fullName>
    </submittedName>
</protein>
<dbReference type="PANTHER" id="PTHR31009">
    <property type="entry name" value="S-ADENOSYL-L-METHIONINE:CARBOXYL METHYLTRANSFERASE FAMILY PROTEIN"/>
    <property type="match status" value="1"/>
</dbReference>
<dbReference type="InterPro" id="IPR029063">
    <property type="entry name" value="SAM-dependent_MTases_sf"/>
</dbReference>
<dbReference type="Gene3D" id="1.10.1200.270">
    <property type="entry name" value="Methyltransferase, alpha-helical capping domain"/>
    <property type="match status" value="1"/>
</dbReference>
<dbReference type="GO" id="GO:0046872">
    <property type="term" value="F:metal ion binding"/>
    <property type="evidence" value="ECO:0007669"/>
    <property type="project" value="UniProtKB-KW"/>
</dbReference>
<evidence type="ECO:0000256" key="2">
    <source>
        <dbReference type="ARBA" id="ARBA00022679"/>
    </source>
</evidence>
<keyword evidence="2" id="KW-0808">Transferase</keyword>
<organism evidence="5 6">
    <name type="scientific">Punica granatum</name>
    <name type="common">Pomegranate</name>
    <dbReference type="NCBI Taxonomy" id="22663"/>
    <lineage>
        <taxon>Eukaryota</taxon>
        <taxon>Viridiplantae</taxon>
        <taxon>Streptophyta</taxon>
        <taxon>Embryophyta</taxon>
        <taxon>Tracheophyta</taxon>
        <taxon>Spermatophyta</taxon>
        <taxon>Magnoliopsida</taxon>
        <taxon>eudicotyledons</taxon>
        <taxon>Gunneridae</taxon>
        <taxon>Pentapetalae</taxon>
        <taxon>rosids</taxon>
        <taxon>malvids</taxon>
        <taxon>Myrtales</taxon>
        <taxon>Lythraceae</taxon>
        <taxon>Punica</taxon>
    </lineage>
</organism>
<reference evidence="6" key="2">
    <citation type="submission" date="2025-08" db="UniProtKB">
        <authorList>
            <consortium name="RefSeq"/>
        </authorList>
    </citation>
    <scope>IDENTIFICATION</scope>
    <source>
        <tissue evidence="6">Leaf</tissue>
    </source>
</reference>
<dbReference type="OrthoDB" id="1523883at2759"/>
<sequence length="374" mass="41604">MSANLGKSSENMEVKEVLHMTGGDAENSYVKNSIYTQKLALATKPAIERAVNSLLQEPIFLCKLLNVADLGCSAGPNTFAFMSTVIETIESSCRGSGAKPPEIQFYLNDLPGNDFNTLFNSLSEFRRNSLGLSFFVMGAPGSFHERIFPQNCLHLVHSSYSVHWLSRVPQLMTAQGLPLNKGKIYISQTSPPEVKEAYLAQFQEDFTNFLQYRSKEMVVGARLVLVLHGRQSTDPAIKESCYPWESLAEAISSLVSEGLVEEKKLDTLNVPYYTASLEEVQQIVKQEGSFTVEHIETLVLDIGGPLSGEEDPWISGMKHAKNVRSFTGSIIQHHLGEEVMDKLYSEKLAYLIGEDLSKQPIKGINLILILRRHS</sequence>
<dbReference type="InterPro" id="IPR042086">
    <property type="entry name" value="MeTrfase_capping"/>
</dbReference>
<keyword evidence="3" id="KW-0479">Metal-binding</keyword>
<dbReference type="Gene3D" id="3.40.50.150">
    <property type="entry name" value="Vaccinia Virus protein VP39"/>
    <property type="match status" value="1"/>
</dbReference>
<gene>
    <name evidence="6" type="primary">LOC116187008</name>
</gene>
<dbReference type="Proteomes" id="UP000515151">
    <property type="component" value="Chromosome 8"/>
</dbReference>
<reference evidence="5" key="1">
    <citation type="journal article" date="2020" name="Plant Biotechnol. J.">
        <title>The pomegranate (Punica granatum L.) draft genome dissects genetic divergence between soft- and hard-seeded cultivars.</title>
        <authorList>
            <person name="Luo X."/>
            <person name="Li H."/>
            <person name="Wu Z."/>
            <person name="Yao W."/>
            <person name="Zhao P."/>
            <person name="Cao D."/>
            <person name="Yu H."/>
            <person name="Li K."/>
            <person name="Poudel K."/>
            <person name="Zhao D."/>
            <person name="Zhang F."/>
            <person name="Xia X."/>
            <person name="Chen L."/>
            <person name="Wang Q."/>
            <person name="Jing D."/>
            <person name="Cao S."/>
        </authorList>
    </citation>
    <scope>NUCLEOTIDE SEQUENCE [LARGE SCALE GENOMIC DNA]</scope>
    <source>
        <strain evidence="5">cv. Tunisia</strain>
    </source>
</reference>
<keyword evidence="5" id="KW-1185">Reference proteome</keyword>
<proteinExistence type="predicted"/>
<evidence type="ECO:0000256" key="3">
    <source>
        <dbReference type="ARBA" id="ARBA00022723"/>
    </source>
</evidence>
<dbReference type="GO" id="GO:0008168">
    <property type="term" value="F:methyltransferase activity"/>
    <property type="evidence" value="ECO:0007669"/>
    <property type="project" value="UniProtKB-KW"/>
</dbReference>
<dbReference type="InterPro" id="IPR005299">
    <property type="entry name" value="MeTrfase_7"/>
</dbReference>
<keyword evidence="1" id="KW-0489">Methyltransferase</keyword>